<gene>
    <name evidence="5" type="ORF">KACC15558_17730</name>
</gene>
<dbReference type="Pfam" id="PF00440">
    <property type="entry name" value="TetR_N"/>
    <property type="match status" value="1"/>
</dbReference>
<dbReference type="InterPro" id="IPR009057">
    <property type="entry name" value="Homeodomain-like_sf"/>
</dbReference>
<evidence type="ECO:0000256" key="1">
    <source>
        <dbReference type="ARBA" id="ARBA00023125"/>
    </source>
</evidence>
<accession>A0ABP9U3C3</accession>
<dbReference type="InterPro" id="IPR001647">
    <property type="entry name" value="HTH_TetR"/>
</dbReference>
<dbReference type="Pfam" id="PF17920">
    <property type="entry name" value="TetR_C_16"/>
    <property type="match status" value="1"/>
</dbReference>
<dbReference type="Proteomes" id="UP001498935">
    <property type="component" value="Unassembled WGS sequence"/>
</dbReference>
<evidence type="ECO:0000259" key="4">
    <source>
        <dbReference type="PROSITE" id="PS50977"/>
    </source>
</evidence>
<proteinExistence type="predicted"/>
<dbReference type="Gene3D" id="1.10.357.10">
    <property type="entry name" value="Tetracycline Repressor, domain 2"/>
    <property type="match status" value="1"/>
</dbReference>
<dbReference type="SUPFAM" id="SSF48498">
    <property type="entry name" value="Tetracyclin repressor-like, C-terminal domain"/>
    <property type="match status" value="1"/>
</dbReference>
<feature type="domain" description="HTH tetR-type" evidence="4">
    <location>
        <begin position="41"/>
        <end position="101"/>
    </location>
</feature>
<dbReference type="PROSITE" id="PS50977">
    <property type="entry name" value="HTH_TETR_2"/>
    <property type="match status" value="1"/>
</dbReference>
<dbReference type="InterPro" id="IPR041678">
    <property type="entry name" value="TetR_C_16"/>
</dbReference>
<evidence type="ECO:0000256" key="3">
    <source>
        <dbReference type="SAM" id="MobiDB-lite"/>
    </source>
</evidence>
<evidence type="ECO:0000313" key="6">
    <source>
        <dbReference type="Proteomes" id="UP001498935"/>
    </source>
</evidence>
<feature type="DNA-binding region" description="H-T-H motif" evidence="2">
    <location>
        <begin position="64"/>
        <end position="83"/>
    </location>
</feature>
<dbReference type="SUPFAM" id="SSF46689">
    <property type="entry name" value="Homeodomain-like"/>
    <property type="match status" value="1"/>
</dbReference>
<evidence type="ECO:0000313" key="5">
    <source>
        <dbReference type="EMBL" id="GAA5340733.1"/>
    </source>
</evidence>
<sequence length="229" mass="24422">MQTFAASPASRRGDRALATKLSSVSDPAPRRRGRPPKSSRGDAREAIAKAAASEFAERGYDAASMRGIARRAGVDPSLVHHYFDSKAALFAEAVRLPVRPDRIVRRALDAPLNRLGESIVTTVLTAWENPKVRPIGITLLKTAIGGSGAGGLLRQFMVRELGRAIAGRLETEGIDPAEADLRATLVMSQMAGVLIVRHVIGIEPLASEPIAEVIARVSVSVQGHLDGRL</sequence>
<protein>
    <submittedName>
        <fullName evidence="5">TetR family transcriptional regulator</fullName>
    </submittedName>
</protein>
<dbReference type="EMBL" id="BAABNP010000006">
    <property type="protein sequence ID" value="GAA5340733.1"/>
    <property type="molecule type" value="Genomic_DNA"/>
</dbReference>
<organism evidence="5 6">
    <name type="scientific">Brevibacterium ammoniilyticum</name>
    <dbReference type="NCBI Taxonomy" id="1046555"/>
    <lineage>
        <taxon>Bacteria</taxon>
        <taxon>Bacillati</taxon>
        <taxon>Actinomycetota</taxon>
        <taxon>Actinomycetes</taxon>
        <taxon>Micrococcales</taxon>
        <taxon>Brevibacteriaceae</taxon>
        <taxon>Brevibacterium</taxon>
    </lineage>
</organism>
<keyword evidence="1 2" id="KW-0238">DNA-binding</keyword>
<feature type="region of interest" description="Disordered" evidence="3">
    <location>
        <begin position="1"/>
        <end position="44"/>
    </location>
</feature>
<keyword evidence="6" id="KW-1185">Reference proteome</keyword>
<dbReference type="PANTHER" id="PTHR30055">
    <property type="entry name" value="HTH-TYPE TRANSCRIPTIONAL REGULATOR RUTR"/>
    <property type="match status" value="1"/>
</dbReference>
<dbReference type="PRINTS" id="PR00455">
    <property type="entry name" value="HTHTETR"/>
</dbReference>
<reference evidence="5 6" key="1">
    <citation type="submission" date="2024-02" db="EMBL/GenBank/DDBJ databases">
        <title>Characterization of antibiotic resistant novel bacterial strains and their environmental applications.</title>
        <authorList>
            <person name="Manzoor S."/>
            <person name="Abbas S."/>
            <person name="Arshad M."/>
            <person name="Li W.J."/>
            <person name="Ahmed I."/>
        </authorList>
    </citation>
    <scope>NUCLEOTIDE SEQUENCE [LARGE SCALE GENOMIC DNA]</scope>
    <source>
        <strain evidence="5 6">KACC 15558</strain>
    </source>
</reference>
<dbReference type="PANTHER" id="PTHR30055:SF235">
    <property type="entry name" value="TRANSCRIPTIONAL REGULATORY PROTEIN"/>
    <property type="match status" value="1"/>
</dbReference>
<dbReference type="InterPro" id="IPR050109">
    <property type="entry name" value="HTH-type_TetR-like_transc_reg"/>
</dbReference>
<dbReference type="Gene3D" id="1.10.10.60">
    <property type="entry name" value="Homeodomain-like"/>
    <property type="match status" value="1"/>
</dbReference>
<name>A0ABP9U3C3_9MICO</name>
<dbReference type="InterPro" id="IPR036271">
    <property type="entry name" value="Tet_transcr_reg_TetR-rel_C_sf"/>
</dbReference>
<comment type="caution">
    <text evidence="5">The sequence shown here is derived from an EMBL/GenBank/DDBJ whole genome shotgun (WGS) entry which is preliminary data.</text>
</comment>
<evidence type="ECO:0000256" key="2">
    <source>
        <dbReference type="PROSITE-ProRule" id="PRU00335"/>
    </source>
</evidence>